<name>A0A914XV27_9BILA</name>
<protein>
    <submittedName>
        <fullName evidence="3">Uncharacterized protein</fullName>
    </submittedName>
</protein>
<evidence type="ECO:0000313" key="2">
    <source>
        <dbReference type="Proteomes" id="UP000887577"/>
    </source>
</evidence>
<evidence type="ECO:0000256" key="1">
    <source>
        <dbReference type="SAM" id="MobiDB-lite"/>
    </source>
</evidence>
<keyword evidence="2" id="KW-1185">Reference proteome</keyword>
<feature type="compositionally biased region" description="Polar residues" evidence="1">
    <location>
        <begin position="23"/>
        <end position="46"/>
    </location>
</feature>
<sequence>MKQHSSSRASVSPQRASPKHGSTEYSTPVKNQEAASYSYRTPTNRQNHPEGWDHITWAPKPCRKAIRRMNFDGATAAVAN</sequence>
<dbReference type="Proteomes" id="UP000887577">
    <property type="component" value="Unplaced"/>
</dbReference>
<feature type="compositionally biased region" description="Polar residues" evidence="1">
    <location>
        <begin position="1"/>
        <end position="15"/>
    </location>
</feature>
<evidence type="ECO:0000313" key="3">
    <source>
        <dbReference type="WBParaSite" id="PSU_v2.g10398.t1"/>
    </source>
</evidence>
<proteinExistence type="predicted"/>
<accession>A0A914XV27</accession>
<dbReference type="WBParaSite" id="PSU_v2.g10398.t1">
    <property type="protein sequence ID" value="PSU_v2.g10398.t1"/>
    <property type="gene ID" value="PSU_v2.g10398"/>
</dbReference>
<reference evidence="3" key="1">
    <citation type="submission" date="2022-11" db="UniProtKB">
        <authorList>
            <consortium name="WormBaseParasite"/>
        </authorList>
    </citation>
    <scope>IDENTIFICATION</scope>
</reference>
<organism evidence="2 3">
    <name type="scientific">Panagrolaimus superbus</name>
    <dbReference type="NCBI Taxonomy" id="310955"/>
    <lineage>
        <taxon>Eukaryota</taxon>
        <taxon>Metazoa</taxon>
        <taxon>Ecdysozoa</taxon>
        <taxon>Nematoda</taxon>
        <taxon>Chromadorea</taxon>
        <taxon>Rhabditida</taxon>
        <taxon>Tylenchina</taxon>
        <taxon>Panagrolaimomorpha</taxon>
        <taxon>Panagrolaimoidea</taxon>
        <taxon>Panagrolaimidae</taxon>
        <taxon>Panagrolaimus</taxon>
    </lineage>
</organism>
<feature type="region of interest" description="Disordered" evidence="1">
    <location>
        <begin position="1"/>
        <end position="55"/>
    </location>
</feature>
<dbReference type="AlphaFoldDB" id="A0A914XV27"/>